<dbReference type="VEuPathDB" id="TriTrypDB:ECC02_005359"/>
<dbReference type="SMART" id="SM00450">
    <property type="entry name" value="RHOD"/>
    <property type="match status" value="1"/>
</dbReference>
<dbReference type="PROSITE" id="PS50206">
    <property type="entry name" value="RHODANESE_3"/>
    <property type="match status" value="1"/>
</dbReference>
<dbReference type="EMBL" id="PRFC01000067">
    <property type="protein sequence ID" value="PWV10669.1"/>
    <property type="molecule type" value="Genomic_DNA"/>
</dbReference>
<dbReference type="PANTHER" id="PTHR44086">
    <property type="entry name" value="THIOSULFATE SULFURTRANSFERASE RDL2, MITOCHONDRIAL-RELATED"/>
    <property type="match status" value="1"/>
</dbReference>
<proteinExistence type="predicted"/>
<dbReference type="VEuPathDB" id="TriTrypDB:TcG_08499"/>
<dbReference type="AlphaFoldDB" id="A0A2V2WSL5"/>
<keyword evidence="2" id="KW-0732">Signal</keyword>
<evidence type="ECO:0000313" key="5">
    <source>
        <dbReference type="Proteomes" id="UP000246078"/>
    </source>
</evidence>
<dbReference type="VEuPathDB" id="TriTrypDB:TCSYLVIO_005155"/>
<comment type="caution">
    <text evidence="4">The sequence shown here is derived from an EMBL/GenBank/DDBJ whole genome shotgun (WGS) entry which is preliminary data.</text>
</comment>
<dbReference type="Pfam" id="PF00581">
    <property type="entry name" value="Rhodanese"/>
    <property type="match status" value="1"/>
</dbReference>
<dbReference type="VEuPathDB" id="TriTrypDB:C4B63_15g17"/>
<evidence type="ECO:0000259" key="3">
    <source>
        <dbReference type="PROSITE" id="PS50206"/>
    </source>
</evidence>
<feature type="chain" id="PRO_5015938878" description="Rhodanese domain-containing protein" evidence="2">
    <location>
        <begin position="21"/>
        <end position="526"/>
    </location>
</feature>
<dbReference type="VEuPathDB" id="TriTrypDB:C3747_67g150"/>
<dbReference type="InterPro" id="IPR036873">
    <property type="entry name" value="Rhodanese-like_dom_sf"/>
</dbReference>
<dbReference type="VEuPathDB" id="TriTrypDB:TcBrA4_0099030"/>
<evidence type="ECO:0000256" key="1">
    <source>
        <dbReference type="SAM" id="MobiDB-lite"/>
    </source>
</evidence>
<feature type="compositionally biased region" description="Basic and acidic residues" evidence="1">
    <location>
        <begin position="134"/>
        <end position="146"/>
    </location>
</feature>
<dbReference type="VEuPathDB" id="TriTrypDB:BCY84_19716"/>
<dbReference type="GO" id="GO:0005739">
    <property type="term" value="C:mitochondrion"/>
    <property type="evidence" value="ECO:0007669"/>
    <property type="project" value="TreeGrafter"/>
</dbReference>
<evidence type="ECO:0000256" key="2">
    <source>
        <dbReference type="SAM" id="SignalP"/>
    </source>
</evidence>
<sequence>MRSDFIVFTFLFLLSFCAVAVRVCVWSEGIIGRGRDRGGGVALMWRRLCVQRVAVCLQGHAPSLWASLLQPTCILFSSGNMEERRKGMRGRWGRDGDPAGSMEEGESPENLASEVKATRNESQLMAADMQQPGSEHRTEAGRRDWTEPSLEELDRSIPQVDCAFIANLIRARTERRKEFLHKKAKVKAKVVSLSKRQTSSVLEVTRFPILGFNRSGSSSSNNSNNVGGDGITVMDNGNGVDDEYSSFAASPAVLSQLTDDERDVFLSSRPEYDDGFVLLDCRTVNEVTSWGMIEGAKLLPAHEMFEGFHLTPEEFEVEFGFAKPRPEQKIICYCQYGPRALMAAQILSWMGYTNVLHFRDGYYEWGKQYNLLLRRWMLHDKESGNEIKRQVAFQAGLELQREIAPEFNALPMQEAARYKIDTTRSRGKILVGDGVREEACKQVAELVSGMQPPLLPGVLDDADRAAGQTDGGAVGKREEHLQRFLQQTTGLDSREDTRPSMSVAEAQQKVVDAFTRRDGGSHPQHH</sequence>
<organism evidence="4 5">
    <name type="scientific">Trypanosoma cruzi</name>
    <dbReference type="NCBI Taxonomy" id="5693"/>
    <lineage>
        <taxon>Eukaryota</taxon>
        <taxon>Discoba</taxon>
        <taxon>Euglenozoa</taxon>
        <taxon>Kinetoplastea</taxon>
        <taxon>Metakinetoplastina</taxon>
        <taxon>Trypanosomatida</taxon>
        <taxon>Trypanosomatidae</taxon>
        <taxon>Trypanosoma</taxon>
        <taxon>Schizotrypanum</taxon>
    </lineage>
</organism>
<dbReference type="Gene3D" id="3.40.250.10">
    <property type="entry name" value="Rhodanese-like domain"/>
    <property type="match status" value="1"/>
</dbReference>
<protein>
    <recommendedName>
        <fullName evidence="3">Rhodanese domain-containing protein</fullName>
    </recommendedName>
</protein>
<evidence type="ECO:0000313" key="4">
    <source>
        <dbReference type="EMBL" id="PWV10669.1"/>
    </source>
</evidence>
<gene>
    <name evidence="4" type="ORF">C3747_67g150</name>
</gene>
<dbReference type="Proteomes" id="UP000246078">
    <property type="component" value="Unassembled WGS sequence"/>
</dbReference>
<feature type="signal peptide" evidence="2">
    <location>
        <begin position="1"/>
        <end position="20"/>
    </location>
</feature>
<dbReference type="SUPFAM" id="SSF52821">
    <property type="entry name" value="Rhodanese/Cell cycle control phosphatase"/>
    <property type="match status" value="1"/>
</dbReference>
<dbReference type="VEuPathDB" id="TriTrypDB:TcCLB.503467.20"/>
<dbReference type="InterPro" id="IPR001763">
    <property type="entry name" value="Rhodanese-like_dom"/>
</dbReference>
<dbReference type="VEuPathDB" id="TriTrypDB:Tc_MARK_3889"/>
<accession>A0A2V2WSL5</accession>
<feature type="domain" description="Rhodanese" evidence="3">
    <location>
        <begin position="272"/>
        <end position="374"/>
    </location>
</feature>
<dbReference type="GO" id="GO:0004792">
    <property type="term" value="F:thiosulfate-cyanide sulfurtransferase activity"/>
    <property type="evidence" value="ECO:0007669"/>
    <property type="project" value="TreeGrafter"/>
</dbReference>
<feature type="region of interest" description="Disordered" evidence="1">
    <location>
        <begin position="86"/>
        <end position="114"/>
    </location>
</feature>
<dbReference type="PANTHER" id="PTHR44086:SF5">
    <property type="entry name" value="RHODANESE DOMAIN-CONTAINING PROTEIN"/>
    <property type="match status" value="1"/>
</dbReference>
<dbReference type="VEuPathDB" id="TriTrypDB:TCDM_07895"/>
<dbReference type="VEuPathDB" id="TriTrypDB:TcCL_ESM12084"/>
<reference evidence="4 5" key="1">
    <citation type="journal article" date="2018" name="Microb. Genom.">
        <title>Expanding an expanded genome: long-read sequencing of Trypanosoma cruzi.</title>
        <authorList>
            <person name="Berna L."/>
            <person name="Rodriguez M."/>
            <person name="Chiribao M.L."/>
            <person name="Parodi-Talice A."/>
            <person name="Pita S."/>
            <person name="Rijo G."/>
            <person name="Alvarez-Valin F."/>
            <person name="Robello C."/>
        </authorList>
    </citation>
    <scope>NUCLEOTIDE SEQUENCE [LARGE SCALE GENOMIC DNA]</scope>
    <source>
        <strain evidence="4 5">TCC</strain>
    </source>
</reference>
<feature type="region of interest" description="Disordered" evidence="1">
    <location>
        <begin position="126"/>
        <end position="151"/>
    </location>
</feature>
<name>A0A2V2WSL5_TRYCR</name>